<evidence type="ECO:0000313" key="1">
    <source>
        <dbReference type="EMBL" id="CDW18354.1"/>
    </source>
</evidence>
<name>A0A0K2SXA3_LEPSM</name>
<accession>A0A0K2SXA3</accession>
<organism evidence="1">
    <name type="scientific">Lepeophtheirus salmonis</name>
    <name type="common">Salmon louse</name>
    <name type="synonym">Caligus salmonis</name>
    <dbReference type="NCBI Taxonomy" id="72036"/>
    <lineage>
        <taxon>Eukaryota</taxon>
        <taxon>Metazoa</taxon>
        <taxon>Ecdysozoa</taxon>
        <taxon>Arthropoda</taxon>
        <taxon>Crustacea</taxon>
        <taxon>Multicrustacea</taxon>
        <taxon>Hexanauplia</taxon>
        <taxon>Copepoda</taxon>
        <taxon>Siphonostomatoida</taxon>
        <taxon>Caligidae</taxon>
        <taxon>Lepeophtheirus</taxon>
    </lineage>
</organism>
<dbReference type="AlphaFoldDB" id="A0A0K2SXA3"/>
<protein>
    <submittedName>
        <fullName evidence="1">Uncharacterized protein</fullName>
    </submittedName>
</protein>
<sequence length="45" mass="4989">MTFLETNVKILVCVQKNLFFWIFGRGGTTPPDPPLADSPVSSYNS</sequence>
<reference evidence="1" key="1">
    <citation type="submission" date="2014-05" db="EMBL/GenBank/DDBJ databases">
        <authorList>
            <person name="Chronopoulou M."/>
        </authorList>
    </citation>
    <scope>NUCLEOTIDE SEQUENCE</scope>
    <source>
        <tissue evidence="1">Whole organism</tissue>
    </source>
</reference>
<dbReference type="EMBL" id="HACA01000993">
    <property type="protein sequence ID" value="CDW18354.1"/>
    <property type="molecule type" value="Transcribed_RNA"/>
</dbReference>
<proteinExistence type="predicted"/>